<dbReference type="InterPro" id="IPR007569">
    <property type="entry name" value="DUF559"/>
</dbReference>
<feature type="domain" description="DUF559" evidence="1">
    <location>
        <begin position="229"/>
        <end position="282"/>
    </location>
</feature>
<evidence type="ECO:0000313" key="3">
    <source>
        <dbReference type="Proteomes" id="UP001168363"/>
    </source>
</evidence>
<name>A0ABT8TQ54_9ACTN</name>
<dbReference type="Pfam" id="PF04480">
    <property type="entry name" value="DUF559"/>
    <property type="match status" value="1"/>
</dbReference>
<comment type="caution">
    <text evidence="2">The sequence shown here is derived from an EMBL/GenBank/DDBJ whole genome shotgun (WGS) entry which is preliminary data.</text>
</comment>
<accession>A0ABT8TQ54</accession>
<dbReference type="EMBL" id="JAULSC010000008">
    <property type="protein sequence ID" value="MDO3396083.1"/>
    <property type="molecule type" value="Genomic_DNA"/>
</dbReference>
<protein>
    <submittedName>
        <fullName evidence="2">DUF559 domain-containing protein</fullName>
    </submittedName>
</protein>
<dbReference type="RefSeq" id="WP_302707886.1">
    <property type="nucleotide sequence ID" value="NZ_JAULSC010000008.1"/>
</dbReference>
<sequence>MDPRHDQEQLLAKARALGQDQGGVVSCPQLYEAGVPRWLVARELRVGRWQRLGDQAVCVHNGPVVEEGHWWAAVLQGGPRAQLDGASALLAAGLQRFTVARVRVTVPRGARIRRNPRYDIRQSRRWQRDDVAPSGIPRTRPAVAAVRGALWARTDREATYLLTAAVQQGLVSPTALGAEILRIRRDRRRALLHAVVNDLLDGARSLGELDVVRELERRGLPRPEKQVLRRDHRGRYYLDLSWPHFRVVLEIDGIHHSWAENVVGDALRQNALSLQGDTVLRLPLLGYRLEPDQFFAQVRAALVAAGWSARAA</sequence>
<dbReference type="Proteomes" id="UP001168363">
    <property type="component" value="Unassembled WGS sequence"/>
</dbReference>
<reference evidence="2" key="1">
    <citation type="submission" date="2023-06" db="EMBL/GenBank/DDBJ databases">
        <title>Genome sequence of Nocardioides sp. SOB44.</title>
        <authorList>
            <person name="Zhang G."/>
        </authorList>
    </citation>
    <scope>NUCLEOTIDE SEQUENCE</scope>
    <source>
        <strain evidence="2">SOB44</strain>
    </source>
</reference>
<keyword evidence="3" id="KW-1185">Reference proteome</keyword>
<evidence type="ECO:0000313" key="2">
    <source>
        <dbReference type="EMBL" id="MDO3396083.1"/>
    </source>
</evidence>
<organism evidence="2 3">
    <name type="scientific">Nocardioides cremeus</name>
    <dbReference type="NCBI Taxonomy" id="3058044"/>
    <lineage>
        <taxon>Bacteria</taxon>
        <taxon>Bacillati</taxon>
        <taxon>Actinomycetota</taxon>
        <taxon>Actinomycetes</taxon>
        <taxon>Propionibacteriales</taxon>
        <taxon>Nocardioidaceae</taxon>
        <taxon>Nocardioides</taxon>
    </lineage>
</organism>
<evidence type="ECO:0000259" key="1">
    <source>
        <dbReference type="Pfam" id="PF04480"/>
    </source>
</evidence>
<proteinExistence type="predicted"/>
<gene>
    <name evidence="2" type="ORF">QWJ41_10165</name>
</gene>